<name>A0ABT5HHY6_9CAUL</name>
<dbReference type="Proteomes" id="UP001218579">
    <property type="component" value="Unassembled WGS sequence"/>
</dbReference>
<evidence type="ECO:0000313" key="3">
    <source>
        <dbReference type="Proteomes" id="UP001218579"/>
    </source>
</evidence>
<proteinExistence type="predicted"/>
<organism evidence="2 3">
    <name type="scientific">Asticcacaulis machinosus</name>
    <dbReference type="NCBI Taxonomy" id="2984211"/>
    <lineage>
        <taxon>Bacteria</taxon>
        <taxon>Pseudomonadati</taxon>
        <taxon>Pseudomonadota</taxon>
        <taxon>Alphaproteobacteria</taxon>
        <taxon>Caulobacterales</taxon>
        <taxon>Caulobacteraceae</taxon>
        <taxon>Asticcacaulis</taxon>
    </lineage>
</organism>
<sequence>MLKRLLVVLWGISAVICQAATVSPDWDAPRIRGARSAEAPTIEFSYQKEVRFKDGAVQTESGKVTLASDFIYVEAADARYLDDFALCRTMTWKATDTEFNNDSCFVSPAFRILELKNRRYLQSLLNMATGDKKSAQETKLASYWPEQELAVVDKTSLPLVQSQAGEQIVWSVEDEAVARLSNAGEPFSDAERKAIARYFARHVGLHPQILKAVLENGQIPHGIAIESNHANRRATETIRFSNVRRLTAQYPLPAHLKPAIVRMSEGNTVYASGLKSSLKAIAGTMESPKPGFDEALTQMQSAAASDQMEQALMWFFLITQQYTAELQPDSGRLAKIRALGPVLTKTIEGPKTTQFWQASNLAGSTEVSEGREAAAKYLAGAKQFDGLRFGTFRYVTFANLVRTSKGTDRWDKAIWGSMPSLKDCYWIHIAAYPFASNAFKDLGDHHYSNYEMDRAWQAWDLGRVVDPDWRSGAMASVGEYEARLRAQEPNFF</sequence>
<feature type="chain" id="PRO_5047057905" evidence="1">
    <location>
        <begin position="20"/>
        <end position="492"/>
    </location>
</feature>
<dbReference type="EMBL" id="JAQQKV010000001">
    <property type="protein sequence ID" value="MDC7675746.1"/>
    <property type="molecule type" value="Genomic_DNA"/>
</dbReference>
<protein>
    <submittedName>
        <fullName evidence="2">Uncharacterized protein</fullName>
    </submittedName>
</protein>
<accession>A0ABT5HHY6</accession>
<keyword evidence="1" id="KW-0732">Signal</keyword>
<keyword evidence="3" id="KW-1185">Reference proteome</keyword>
<reference evidence="2 3" key="1">
    <citation type="submission" date="2023-01" db="EMBL/GenBank/DDBJ databases">
        <title>Novel species of the genus Asticcacaulis isolated from rivers.</title>
        <authorList>
            <person name="Lu H."/>
        </authorList>
    </citation>
    <scope>NUCLEOTIDE SEQUENCE [LARGE SCALE GENOMIC DNA]</scope>
    <source>
        <strain evidence="2 3">LKC15W</strain>
    </source>
</reference>
<evidence type="ECO:0000256" key="1">
    <source>
        <dbReference type="SAM" id="SignalP"/>
    </source>
</evidence>
<feature type="signal peptide" evidence="1">
    <location>
        <begin position="1"/>
        <end position="19"/>
    </location>
</feature>
<comment type="caution">
    <text evidence="2">The sequence shown here is derived from an EMBL/GenBank/DDBJ whole genome shotgun (WGS) entry which is preliminary data.</text>
</comment>
<gene>
    <name evidence="2" type="ORF">PQU98_06380</name>
</gene>
<dbReference type="RefSeq" id="WP_272744070.1">
    <property type="nucleotide sequence ID" value="NZ_JAQQKV010000001.1"/>
</dbReference>
<evidence type="ECO:0000313" key="2">
    <source>
        <dbReference type="EMBL" id="MDC7675746.1"/>
    </source>
</evidence>